<proteinExistence type="predicted"/>
<protein>
    <submittedName>
        <fullName evidence="3">Interleukin 18 binding protein</fullName>
    </submittedName>
</protein>
<gene>
    <name evidence="3" type="primary">054L</name>
</gene>
<organism evidence="3">
    <name type="scientific">Molluscum contagiosum virus subtype 1</name>
    <name type="common">MOCV</name>
    <name type="synonym">MCVI</name>
    <dbReference type="NCBI Taxonomy" id="10280"/>
    <lineage>
        <taxon>Viruses</taxon>
        <taxon>Varidnaviria</taxon>
        <taxon>Bamfordvirae</taxon>
        <taxon>Nucleocytoviricota</taxon>
        <taxon>Pokkesviricetes</taxon>
        <taxon>Chitovirales</taxon>
        <taxon>Poxviridae</taxon>
        <taxon>Chordopoxvirinae</taxon>
        <taxon>Molluscipoxvirus</taxon>
        <taxon>Molluscipoxvirus molluscum</taxon>
        <taxon>Molluscum contagiosum virus</taxon>
    </lineage>
</organism>
<dbReference type="InterPro" id="IPR055139">
    <property type="entry name" value="IL18BP-like_dom"/>
</dbReference>
<dbReference type="EMBL" id="AJ271163">
    <property type="protein sequence ID" value="CAB89814.1"/>
    <property type="molecule type" value="Genomic_DNA"/>
</dbReference>
<organismHost>
    <name type="scientific">Homo sapiens</name>
    <name type="common">Human</name>
    <dbReference type="NCBI Taxonomy" id="9606"/>
</organismHost>
<feature type="compositionally biased region" description="Basic residues" evidence="1">
    <location>
        <begin position="179"/>
        <end position="218"/>
    </location>
</feature>
<dbReference type="Gene3D" id="2.60.40.10">
    <property type="entry name" value="Immunoglobulins"/>
    <property type="match status" value="1"/>
</dbReference>
<dbReference type="GO" id="GO:0042007">
    <property type="term" value="F:interleukin-18 binding"/>
    <property type="evidence" value="ECO:0007669"/>
    <property type="project" value="InterPro"/>
</dbReference>
<accession>Q9IW13</accession>
<dbReference type="InterPro" id="IPR013783">
    <property type="entry name" value="Ig-like_fold"/>
</dbReference>
<sequence length="218" mass="23853">MARGGKSGPRPWPDLLSRVRIVIVLVALLFLYSRACELEISTQVGPNGTTLLTCLGCTNHTHVSLMYWIVNESFPEQLDSSLSEGSTHKHKFPNQSLTEISTNLTVGPDVATHSTNFSCVLVDPEQVVQRHLVLTPPGTTPPTATPTATRTPPENADAAGARRRRRGAPKVVGTPPPKGNKKNKKNKKKGKGNKRRGNKTKHKNDKKRGGIPKNRHVR</sequence>
<dbReference type="PANTHER" id="PTHR14292:SF2">
    <property type="entry name" value="INTERLEUKIN-18-BINDING PROTEIN"/>
    <property type="match status" value="1"/>
</dbReference>
<evidence type="ECO:0000313" key="3">
    <source>
        <dbReference type="EMBL" id="CAB89814.1"/>
    </source>
</evidence>
<dbReference type="InterPro" id="IPR039681">
    <property type="entry name" value="IL18BP"/>
</dbReference>
<evidence type="ECO:0000259" key="2">
    <source>
        <dbReference type="Pfam" id="PF22009"/>
    </source>
</evidence>
<feature type="region of interest" description="Disordered" evidence="1">
    <location>
        <begin position="134"/>
        <end position="218"/>
    </location>
</feature>
<feature type="compositionally biased region" description="Low complexity" evidence="1">
    <location>
        <begin position="145"/>
        <end position="159"/>
    </location>
</feature>
<evidence type="ECO:0000256" key="1">
    <source>
        <dbReference type="SAM" id="MobiDB-lite"/>
    </source>
</evidence>
<feature type="domain" description="Interleukin-18-binding protein-like" evidence="2">
    <location>
        <begin position="41"/>
        <end position="134"/>
    </location>
</feature>
<name>Q9IW13_MCV1</name>
<dbReference type="PANTHER" id="PTHR14292">
    <property type="entry name" value="INTERLEUKIN-18-BINDING PROTEIN"/>
    <property type="match status" value="1"/>
</dbReference>
<dbReference type="Pfam" id="PF22009">
    <property type="entry name" value="YLDV-IL18BP-like"/>
    <property type="match status" value="1"/>
</dbReference>
<reference evidence="3" key="1">
    <citation type="journal article" date="2000" name="J. Gen. Virol.">
        <title>Ectromelia, vaccinia and cowpox viruses encode secreted interleukin-18-binding proteins.</title>
        <authorList>
            <person name="Smith V.P."/>
            <person name="Bryant N.A."/>
            <person name="Alcami A."/>
        </authorList>
    </citation>
    <scope>NUCLEOTIDE SEQUENCE</scope>
</reference>